<comment type="caution">
    <text evidence="1">The sequence shown here is derived from an EMBL/GenBank/DDBJ whole genome shotgun (WGS) entry which is preliminary data.</text>
</comment>
<dbReference type="AlphaFoldDB" id="T1C100"/>
<dbReference type="EMBL" id="AUZX01001424">
    <property type="protein sequence ID" value="EQD79131.1"/>
    <property type="molecule type" value="Genomic_DNA"/>
</dbReference>
<proteinExistence type="predicted"/>
<accession>T1C100</accession>
<feature type="non-terminal residue" evidence="1">
    <location>
        <position position="1"/>
    </location>
</feature>
<name>T1C100_9ZZZZ</name>
<protein>
    <recommendedName>
        <fullName evidence="2">Transposase IS4 family protein</fullName>
    </recommendedName>
</protein>
<organism evidence="1">
    <name type="scientific">mine drainage metagenome</name>
    <dbReference type="NCBI Taxonomy" id="410659"/>
    <lineage>
        <taxon>unclassified sequences</taxon>
        <taxon>metagenomes</taxon>
        <taxon>ecological metagenomes</taxon>
    </lineage>
</organism>
<reference evidence="1" key="1">
    <citation type="submission" date="2013-08" db="EMBL/GenBank/DDBJ databases">
        <authorList>
            <person name="Mendez C."/>
            <person name="Richter M."/>
            <person name="Ferrer M."/>
            <person name="Sanchez J."/>
        </authorList>
    </citation>
    <scope>NUCLEOTIDE SEQUENCE</scope>
</reference>
<gene>
    <name evidence="1" type="ORF">B1A_01898</name>
</gene>
<sequence>PTAGDAATQAAVLGPIETLVADTGYCSEKNVEAVRRWASPPSIAVAQEDHHLDWRQRHTEPEALAADATLMQA</sequence>
<evidence type="ECO:0008006" key="2">
    <source>
        <dbReference type="Google" id="ProtNLM"/>
    </source>
</evidence>
<reference evidence="1" key="2">
    <citation type="journal article" date="2014" name="ISME J.">
        <title>Microbial stratification in low pH oxic and suboxic macroscopic growths along an acid mine drainage.</title>
        <authorList>
            <person name="Mendez-Garcia C."/>
            <person name="Mesa V."/>
            <person name="Sprenger R.R."/>
            <person name="Richter M."/>
            <person name="Diez M.S."/>
            <person name="Solano J."/>
            <person name="Bargiela R."/>
            <person name="Golyshina O.V."/>
            <person name="Manteca A."/>
            <person name="Ramos J.L."/>
            <person name="Gallego J.R."/>
            <person name="Llorente I."/>
            <person name="Martins Dos Santos V.A."/>
            <person name="Jensen O.N."/>
            <person name="Pelaez A.I."/>
            <person name="Sanchez J."/>
            <person name="Ferrer M."/>
        </authorList>
    </citation>
    <scope>NUCLEOTIDE SEQUENCE</scope>
</reference>
<evidence type="ECO:0000313" key="1">
    <source>
        <dbReference type="EMBL" id="EQD79131.1"/>
    </source>
</evidence>